<protein>
    <submittedName>
        <fullName evidence="1">Uncharacterized protein</fullName>
    </submittedName>
</protein>
<gene>
    <name evidence="2" type="ORF">NP511_02085</name>
    <name evidence="1" type="ORF">NP511_20800</name>
</gene>
<organism evidence="1 3">
    <name type="scientific">Natrinema thermotolerans</name>
    <dbReference type="NCBI Taxonomy" id="121872"/>
    <lineage>
        <taxon>Archaea</taxon>
        <taxon>Methanobacteriati</taxon>
        <taxon>Methanobacteriota</taxon>
        <taxon>Stenosarchaea group</taxon>
        <taxon>Halobacteria</taxon>
        <taxon>Halobacteriales</taxon>
        <taxon>Natrialbaceae</taxon>
        <taxon>Natrinema</taxon>
    </lineage>
</organism>
<dbReference type="RefSeq" id="WP_049964212.1">
    <property type="nucleotide sequence ID" value="NZ_CP101873.1"/>
</dbReference>
<dbReference type="EMBL" id="CP101873">
    <property type="protein sequence ID" value="WMT08432.1"/>
    <property type="molecule type" value="Genomic_DNA"/>
</dbReference>
<name>A0AAF0T157_9EURY</name>
<dbReference type="AlphaFoldDB" id="A0AAF0T157"/>
<keyword evidence="3" id="KW-1185">Reference proteome</keyword>
<sequence length="148" mass="16857">MLSGFENDEAVFFVERQVGSEEGPYGETEPVYEWVPLSLEDDQWDYVDGEVVYDEADVEAAEIRSEQRSAEYIREVYSEWPQEVYRLYVDPVDVGSITGGNYELEIEADDRVDLASADGRFAAQPPNVQRLDSAVPEHVELEVTRVEV</sequence>
<dbReference type="GeneID" id="39864904"/>
<dbReference type="Proteomes" id="UP001224926">
    <property type="component" value="Chromosome"/>
</dbReference>
<proteinExistence type="predicted"/>
<accession>A0AAF0T157</accession>
<dbReference type="GeneID" id="84216434"/>
<evidence type="ECO:0000313" key="1">
    <source>
        <dbReference type="EMBL" id="WMT07800.1"/>
    </source>
</evidence>
<dbReference type="EMBL" id="CP101873">
    <property type="protein sequence ID" value="WMT07800.1"/>
    <property type="molecule type" value="Genomic_DNA"/>
</dbReference>
<reference evidence="1 3" key="1">
    <citation type="submission" date="2022-07" db="EMBL/GenBank/DDBJ databases">
        <title>Two temperate virus in Haloterrigena jeotgali A29.</title>
        <authorList>
            <person name="Deng X."/>
        </authorList>
    </citation>
    <scope>NUCLEOTIDE SEQUENCE [LARGE SCALE GENOMIC DNA]</scope>
    <source>
        <strain evidence="1 3">A29</strain>
    </source>
</reference>
<evidence type="ECO:0000313" key="2">
    <source>
        <dbReference type="EMBL" id="WMT08432.1"/>
    </source>
</evidence>
<evidence type="ECO:0000313" key="3">
    <source>
        <dbReference type="Proteomes" id="UP001224926"/>
    </source>
</evidence>